<evidence type="ECO:0000313" key="7">
    <source>
        <dbReference type="Proteomes" id="UP001595840"/>
    </source>
</evidence>
<comment type="caution">
    <text evidence="6">The sequence shown here is derived from an EMBL/GenBank/DDBJ whole genome shotgun (WGS) entry which is preliminary data.</text>
</comment>
<organism evidence="6 7">
    <name type="scientific">Simiduia curdlanivorans</name>
    <dbReference type="NCBI Taxonomy" id="1492769"/>
    <lineage>
        <taxon>Bacteria</taxon>
        <taxon>Pseudomonadati</taxon>
        <taxon>Pseudomonadota</taxon>
        <taxon>Gammaproteobacteria</taxon>
        <taxon>Cellvibrionales</taxon>
        <taxon>Cellvibrionaceae</taxon>
        <taxon>Simiduia</taxon>
    </lineage>
</organism>
<protein>
    <submittedName>
        <fullName evidence="6">Flagellar brake protein</fullName>
    </submittedName>
</protein>
<evidence type="ECO:0000259" key="4">
    <source>
        <dbReference type="Pfam" id="PF07238"/>
    </source>
</evidence>
<dbReference type="Gene3D" id="2.30.110.10">
    <property type="entry name" value="Electron Transport, Fmn-binding Protein, Chain A"/>
    <property type="match status" value="1"/>
</dbReference>
<evidence type="ECO:0000256" key="1">
    <source>
        <dbReference type="ARBA" id="ARBA00022636"/>
    </source>
</evidence>
<keyword evidence="1" id="KW-0973">c-di-GMP</keyword>
<keyword evidence="6" id="KW-0966">Cell projection</keyword>
<dbReference type="Proteomes" id="UP001595840">
    <property type="component" value="Unassembled WGS sequence"/>
</dbReference>
<evidence type="ECO:0000313" key="6">
    <source>
        <dbReference type="EMBL" id="MFC4361747.1"/>
    </source>
</evidence>
<dbReference type="Pfam" id="PF07317">
    <property type="entry name" value="PilZN"/>
    <property type="match status" value="1"/>
</dbReference>
<dbReference type="InterPro" id="IPR009875">
    <property type="entry name" value="PilZ_domain"/>
</dbReference>
<keyword evidence="6" id="KW-0969">Cilium</keyword>
<dbReference type="EMBL" id="JBHSCX010000004">
    <property type="protein sequence ID" value="MFC4361747.1"/>
    <property type="molecule type" value="Genomic_DNA"/>
</dbReference>
<reference evidence="7" key="1">
    <citation type="journal article" date="2019" name="Int. J. Syst. Evol. Microbiol.">
        <title>The Global Catalogue of Microorganisms (GCM) 10K type strain sequencing project: providing services to taxonomists for standard genome sequencing and annotation.</title>
        <authorList>
            <consortium name="The Broad Institute Genomics Platform"/>
            <consortium name="The Broad Institute Genome Sequencing Center for Infectious Disease"/>
            <person name="Wu L."/>
            <person name="Ma J."/>
        </authorList>
    </citation>
    <scope>NUCLEOTIDE SEQUENCE [LARGE SCALE GENOMIC DNA]</scope>
    <source>
        <strain evidence="7">CECT 8570</strain>
    </source>
</reference>
<evidence type="ECO:0000259" key="5">
    <source>
        <dbReference type="Pfam" id="PF07317"/>
    </source>
</evidence>
<dbReference type="InterPro" id="IPR009926">
    <property type="entry name" value="T3SS_YcgR_PilZN"/>
</dbReference>
<gene>
    <name evidence="6" type="ORF">ACFOX3_05490</name>
</gene>
<evidence type="ECO:0000256" key="2">
    <source>
        <dbReference type="ARBA" id="ARBA00022741"/>
    </source>
</evidence>
<accession>A0ABV8V1Y8</accession>
<feature type="domain" description="PilZ" evidence="4">
    <location>
        <begin position="118"/>
        <end position="227"/>
    </location>
</feature>
<name>A0ABV8V1Y8_9GAMM</name>
<keyword evidence="7" id="KW-1185">Reference proteome</keyword>
<keyword evidence="6" id="KW-0282">Flagellum</keyword>
<dbReference type="SUPFAM" id="SSF141371">
    <property type="entry name" value="PilZ domain-like"/>
    <property type="match status" value="1"/>
</dbReference>
<proteinExistence type="predicted"/>
<dbReference type="RefSeq" id="WP_290263685.1">
    <property type="nucleotide sequence ID" value="NZ_JAUFQG010000006.1"/>
</dbReference>
<dbReference type="Pfam" id="PF07238">
    <property type="entry name" value="PilZ"/>
    <property type="match status" value="1"/>
</dbReference>
<keyword evidence="2" id="KW-0547">Nucleotide-binding</keyword>
<feature type="domain" description="Type III secretion system flagellar brake protein YcgR PilZN" evidence="5">
    <location>
        <begin position="15"/>
        <end position="115"/>
    </location>
</feature>
<dbReference type="InterPro" id="IPR012349">
    <property type="entry name" value="Split_barrel_FMN-bd"/>
</dbReference>
<keyword evidence="3" id="KW-0975">Bacterial flagellum</keyword>
<sequence length="245" mass="27642">MPVDHEEALEAQHLNDAEDIYRTLRALQLQRSLLTVTLAGSKNIGSSLVLETELDSHTLYIDQLSDSALQAQLAPGQTLLLRASYGGVQVSGLFSIMAISRDSDAIQLAFPSELMHRQRRAAFRVNLTAPLTTIQLKGKDRAEPLEGVIVDISADGLAVEFDRFVRPPIMPSEYFQHCHFSYNDEEWELGLIAKHPSFDKQTSKYRCGFSFRSLSSSQSKSINQWILQTQRYKQKRSALYPRPKS</sequence>
<evidence type="ECO:0000256" key="3">
    <source>
        <dbReference type="ARBA" id="ARBA00023143"/>
    </source>
</evidence>
<dbReference type="Gene3D" id="2.40.10.220">
    <property type="entry name" value="predicted glycosyltransferase like domains"/>
    <property type="match status" value="1"/>
</dbReference>